<feature type="region of interest" description="Disordered" evidence="6">
    <location>
        <begin position="1165"/>
        <end position="1226"/>
    </location>
</feature>
<keyword evidence="2" id="KW-0813">Transport</keyword>
<dbReference type="InterPro" id="IPR037789">
    <property type="entry name" value="FIP_classI"/>
</dbReference>
<evidence type="ECO:0000256" key="5">
    <source>
        <dbReference type="ARBA" id="ARBA00022927"/>
    </source>
</evidence>
<dbReference type="OMA" id="THHEEDD"/>
<feature type="compositionally biased region" description="Basic and acidic residues" evidence="6">
    <location>
        <begin position="1248"/>
        <end position="1257"/>
    </location>
</feature>
<dbReference type="InterPro" id="IPR035892">
    <property type="entry name" value="C2_domain_sf"/>
</dbReference>
<feature type="compositionally biased region" description="Low complexity" evidence="6">
    <location>
        <begin position="281"/>
        <end position="292"/>
    </location>
</feature>
<feature type="region of interest" description="Disordered" evidence="6">
    <location>
        <begin position="908"/>
        <end position="1131"/>
    </location>
</feature>
<feature type="compositionally biased region" description="Polar residues" evidence="6">
    <location>
        <begin position="1312"/>
        <end position="1324"/>
    </location>
</feature>
<feature type="compositionally biased region" description="Basic and acidic residues" evidence="6">
    <location>
        <begin position="385"/>
        <end position="869"/>
    </location>
</feature>
<sequence length="1383" mass="163298">MSLADQQWCPTSVQVTVLQARGLRIKGKGGTNDAYALMQVGKEKYQTSVVEKTVAPTWKEEATFDLPPLQGGGGGKERSTLRVHVLHRALVGPDKLLGQAVIDLLQLSDDKTRNKTEWFKLLDKTGKPDKDRGEVFVDIQFMRNNMTASMFDLSAAGKSRSRLGKFKDKVRGKKRESDSSSGVVPSITQVLTDSEEDDTSGGGEGATGKDGKSKQHKRMSLFSSKSNLQRNMSQSMSVLPGKNSSLSGSQSSGLNVDSSEGKKKFKFKIHKHSSNSKSKDSSSGQQKQEQSNVCINGSHIYCEEAPSRPLRTGSSFSQSSSINESREDAPENFSPSVDSLKAQREYSPWMEEEEEDENIKDLREEEEEEKFELKTDIIKEEEEEAIRKQQGEQDRLTAEKLREDEENRVKKEEMQRLEEEKRWLEEQERRKFDEEEKMRREEEEKIKEELDRKRHEEELKLAEERRLMEEEEERRMEEKVKHEQERAEEMWKKEQEEKKKREEEDRLKKEEKRIQEETARRENDHAGLMAEKKQEERGRMDGEEKFRKAESERIRNEEMKRKNDEEKLAEMKEQEQKRREDQQKMQREEERKRAEEQAKRQEEERIQKEKMQREEEEKRRLERLAKEKLREEERIKAEEEQAKREEEERIQKEKMRREEEERKKIEEERREAEEQQAKREEEERIQKEKMRREEEERREAEEQQAKREEEERIQKEKMRREEEERREAEEQQAKREEEERIQKEKRRREEEERKKKEDRRRQDEENLRKAEEERREVEKERAKRKEEERIQKEKMRREEEEKKKIEEEEERREVEKERAKREEEERTEKEKMIKEEKAKKESMEKEMREEKERIQKEKMSREKEEERRRHEELEWLAKQKLRKEEEERRNIEEEAKREEERIQKEIQREEERMEREMRGKEERIKEEKKTAEEIERKGFKDEKEKGEEERRQENLTKGKEGKIKDKEISGTKLKLRVPVEITSTNPFDENISPPLETNISSKEKTDDQRCQSGVPSVNISDVTTNERDLINTQRGKRTAPKPPGRNQPQRQRREEEDMSSTHLSQMNKQSKDKNVKTVSVAPQRSVQIIAPLNRPSKDLNNLSQTEKDFTKEETTKNGKRPAPSIPCTAKDEPHRGVLEIKKDRAVYGLNPFEDDDDDTELTAFDETTNSGKTDPVCWPPVKQETDKDDAKIKSSKMARAPLPPPLNETPSNSIICQNRDEDGGSDAIRAIVPNKTCNPQKEATSHVQVKESPNRESKQIGTVAAIKEEGPPAASRRLQPVKPLNPLEQQSDSVVKVGNENRATGLDCNGVQHKTNVGTERSGPYSQLTREELIALLLKQESQLSERDKKISELEQYIDNLLVRVIEEKPSILMSLSSLKKAA</sequence>
<dbReference type="GO" id="GO:0031267">
    <property type="term" value="F:small GTPase binding"/>
    <property type="evidence" value="ECO:0007669"/>
    <property type="project" value="InterPro"/>
</dbReference>
<dbReference type="GO" id="GO:0055037">
    <property type="term" value="C:recycling endosome"/>
    <property type="evidence" value="ECO:0007669"/>
    <property type="project" value="UniProtKB-SubCell"/>
</dbReference>
<dbReference type="SUPFAM" id="SSF49562">
    <property type="entry name" value="C2 domain (Calcium/lipid-binding domain, CaLB)"/>
    <property type="match status" value="1"/>
</dbReference>
<dbReference type="Gene3D" id="2.60.40.150">
    <property type="entry name" value="C2 domain"/>
    <property type="match status" value="1"/>
</dbReference>
<feature type="region of interest" description="Disordered" evidence="6">
    <location>
        <begin position="305"/>
        <end position="869"/>
    </location>
</feature>
<feature type="compositionally biased region" description="Polar residues" evidence="6">
    <location>
        <begin position="1238"/>
        <end position="1247"/>
    </location>
</feature>
<feature type="region of interest" description="Disordered" evidence="6">
    <location>
        <begin position="164"/>
        <end position="292"/>
    </location>
</feature>
<feature type="compositionally biased region" description="Basic and acidic residues" evidence="6">
    <location>
        <begin position="908"/>
        <end position="969"/>
    </location>
</feature>
<evidence type="ECO:0000256" key="3">
    <source>
        <dbReference type="ARBA" id="ARBA00022553"/>
    </source>
</evidence>
<feature type="compositionally biased region" description="Basic and acidic residues" evidence="6">
    <location>
        <begin position="1183"/>
        <end position="1192"/>
    </location>
</feature>
<feature type="compositionally biased region" description="Acidic residues" evidence="6">
    <location>
        <begin position="350"/>
        <end position="370"/>
    </location>
</feature>
<feature type="compositionally biased region" description="Basic residues" evidence="6">
    <location>
        <begin position="164"/>
        <end position="174"/>
    </location>
</feature>
<proteinExistence type="predicted"/>
<organism evidence="9 10">
    <name type="scientific">Cyprinodon variegatus</name>
    <name type="common">Sheepshead minnow</name>
    <dbReference type="NCBI Taxonomy" id="28743"/>
    <lineage>
        <taxon>Eukaryota</taxon>
        <taxon>Metazoa</taxon>
        <taxon>Chordata</taxon>
        <taxon>Craniata</taxon>
        <taxon>Vertebrata</taxon>
        <taxon>Euteleostomi</taxon>
        <taxon>Actinopterygii</taxon>
        <taxon>Neopterygii</taxon>
        <taxon>Teleostei</taxon>
        <taxon>Neoteleostei</taxon>
        <taxon>Acanthomorphata</taxon>
        <taxon>Ovalentaria</taxon>
        <taxon>Atherinomorphae</taxon>
        <taxon>Cyprinodontiformes</taxon>
        <taxon>Cyprinodontidae</taxon>
        <taxon>Cyprinodon</taxon>
    </lineage>
</organism>
<feature type="compositionally biased region" description="Basic and acidic residues" evidence="6">
    <location>
        <begin position="1105"/>
        <end position="1116"/>
    </location>
</feature>
<keyword evidence="4" id="KW-0967">Endosome</keyword>
<dbReference type="GeneTree" id="ENSGT00940000165511"/>
<keyword evidence="10" id="KW-1185">Reference proteome</keyword>
<evidence type="ECO:0000259" key="8">
    <source>
        <dbReference type="PROSITE" id="PS51511"/>
    </source>
</evidence>
<evidence type="ECO:0000256" key="2">
    <source>
        <dbReference type="ARBA" id="ARBA00022448"/>
    </source>
</evidence>
<dbReference type="PROSITE" id="PS50004">
    <property type="entry name" value="C2"/>
    <property type="match status" value="1"/>
</dbReference>
<feature type="compositionally biased region" description="Basic residues" evidence="6">
    <location>
        <begin position="263"/>
        <end position="274"/>
    </location>
</feature>
<name>A0A3Q2EKF9_CYPVA</name>
<dbReference type="InterPro" id="IPR000008">
    <property type="entry name" value="C2_dom"/>
</dbReference>
<feature type="compositionally biased region" description="Polar residues" evidence="6">
    <location>
        <begin position="221"/>
        <end position="237"/>
    </location>
</feature>
<keyword evidence="5" id="KW-0653">Protein transport</keyword>
<dbReference type="GO" id="GO:0045055">
    <property type="term" value="P:regulated exocytosis"/>
    <property type="evidence" value="ECO:0007669"/>
    <property type="project" value="TreeGrafter"/>
</dbReference>
<dbReference type="Pfam" id="PF09457">
    <property type="entry name" value="RBD-FIP"/>
    <property type="match status" value="1"/>
</dbReference>
<dbReference type="PROSITE" id="PS51511">
    <property type="entry name" value="FIP_RBD"/>
    <property type="match status" value="1"/>
</dbReference>
<feature type="region of interest" description="Disordered" evidence="6">
    <location>
        <begin position="1238"/>
        <end position="1257"/>
    </location>
</feature>
<evidence type="ECO:0000313" key="10">
    <source>
        <dbReference type="Proteomes" id="UP000265020"/>
    </source>
</evidence>
<feature type="domain" description="C2" evidence="7">
    <location>
        <begin position="1"/>
        <end position="119"/>
    </location>
</feature>
<dbReference type="Ensembl" id="ENSCVAT00000028196.1">
    <property type="protein sequence ID" value="ENSCVAP00000032414.1"/>
    <property type="gene ID" value="ENSCVAG00000022417.1"/>
</dbReference>
<dbReference type="FunFam" id="2.60.40.150:FF:000070">
    <property type="entry name" value="rab11 family-interacting protein 2 isoform X1"/>
    <property type="match status" value="1"/>
</dbReference>
<dbReference type="Proteomes" id="UP000265020">
    <property type="component" value="Unassembled WGS sequence"/>
</dbReference>
<feature type="compositionally biased region" description="Polar residues" evidence="6">
    <location>
        <begin position="1076"/>
        <end position="1086"/>
    </location>
</feature>
<feature type="compositionally biased region" description="Polar residues" evidence="6">
    <location>
        <begin position="1010"/>
        <end position="1023"/>
    </location>
</feature>
<dbReference type="SMART" id="SM00239">
    <property type="entry name" value="C2"/>
    <property type="match status" value="1"/>
</dbReference>
<dbReference type="STRING" id="28743.ENSCVAP00000032414"/>
<feature type="region of interest" description="Disordered" evidence="6">
    <location>
        <begin position="1305"/>
        <end position="1324"/>
    </location>
</feature>
<feature type="domain" description="FIP-RBD" evidence="8">
    <location>
        <begin position="1314"/>
        <end position="1376"/>
    </location>
</feature>
<evidence type="ECO:0000259" key="7">
    <source>
        <dbReference type="PROSITE" id="PS50004"/>
    </source>
</evidence>
<evidence type="ECO:0000256" key="6">
    <source>
        <dbReference type="SAM" id="MobiDB-lite"/>
    </source>
</evidence>
<dbReference type="Pfam" id="PF00168">
    <property type="entry name" value="C2"/>
    <property type="match status" value="1"/>
</dbReference>
<evidence type="ECO:0000313" key="9">
    <source>
        <dbReference type="Ensembl" id="ENSCVAP00000032414.1"/>
    </source>
</evidence>
<feature type="compositionally biased region" description="Low complexity" evidence="6">
    <location>
        <begin position="244"/>
        <end position="258"/>
    </location>
</feature>
<reference evidence="9" key="2">
    <citation type="submission" date="2025-09" db="UniProtKB">
        <authorList>
            <consortium name="Ensembl"/>
        </authorList>
    </citation>
    <scope>IDENTIFICATION</scope>
</reference>
<dbReference type="PANTHER" id="PTHR15746:SF25">
    <property type="entry name" value="CALPONIN HOMOLOGY DOMAIN-CONTAINING PROTEIN DDB_G0272472 ISOFORM X1"/>
    <property type="match status" value="1"/>
</dbReference>
<evidence type="ECO:0000256" key="1">
    <source>
        <dbReference type="ARBA" id="ARBA00004172"/>
    </source>
</evidence>
<accession>A0A3Q2EKF9</accession>
<dbReference type="SUPFAM" id="SSF144270">
    <property type="entry name" value="Eferin C-derminal domain-like"/>
    <property type="match status" value="1"/>
</dbReference>
<dbReference type="InterPro" id="IPR037245">
    <property type="entry name" value="FIP-RBD_C_sf"/>
</dbReference>
<keyword evidence="3" id="KW-0597">Phosphoprotein</keyword>
<feature type="compositionally biased region" description="Polar residues" evidence="6">
    <location>
        <begin position="179"/>
        <end position="191"/>
    </location>
</feature>
<dbReference type="Gene3D" id="1.20.5.2440">
    <property type="match status" value="1"/>
</dbReference>
<dbReference type="PANTHER" id="PTHR15746">
    <property type="entry name" value="RAB11-RELATED"/>
    <property type="match status" value="1"/>
</dbReference>
<protein>
    <submittedName>
        <fullName evidence="9">RAB11 family interacting protein 1</fullName>
    </submittedName>
</protein>
<evidence type="ECO:0000256" key="4">
    <source>
        <dbReference type="ARBA" id="ARBA00022753"/>
    </source>
</evidence>
<dbReference type="GO" id="GO:0015031">
    <property type="term" value="P:protein transport"/>
    <property type="evidence" value="ECO:0007669"/>
    <property type="project" value="UniProtKB-KW"/>
</dbReference>
<dbReference type="InterPro" id="IPR019018">
    <property type="entry name" value="Rab-bd_FIP-RBD"/>
</dbReference>
<feature type="compositionally biased region" description="Low complexity" evidence="6">
    <location>
        <begin position="314"/>
        <end position="323"/>
    </location>
</feature>
<comment type="subcellular location">
    <subcellularLocation>
        <location evidence="1">Recycling endosome</location>
    </subcellularLocation>
</comment>
<reference evidence="9" key="1">
    <citation type="submission" date="2025-08" db="UniProtKB">
        <authorList>
            <consortium name="Ensembl"/>
        </authorList>
    </citation>
    <scope>IDENTIFICATION</scope>
</reference>